<dbReference type="Proteomes" id="UP000708347">
    <property type="component" value="Unassembled WGS sequence"/>
</dbReference>
<dbReference type="InterPro" id="IPR025240">
    <property type="entry name" value="DUF4189"/>
</dbReference>
<evidence type="ECO:0000256" key="1">
    <source>
        <dbReference type="SAM" id="SignalP"/>
    </source>
</evidence>
<feature type="domain" description="DUF4189" evidence="2">
    <location>
        <begin position="53"/>
        <end position="143"/>
    </location>
</feature>
<evidence type="ECO:0000313" key="3">
    <source>
        <dbReference type="EMBL" id="NTY58628.1"/>
    </source>
</evidence>
<organism evidence="3 4">
    <name type="scientific">Mycolicibacterium sphagni</name>
    <dbReference type="NCBI Taxonomy" id="1786"/>
    <lineage>
        <taxon>Bacteria</taxon>
        <taxon>Bacillati</taxon>
        <taxon>Actinomycetota</taxon>
        <taxon>Actinomycetes</taxon>
        <taxon>Mycobacteriales</taxon>
        <taxon>Mycobacteriaceae</taxon>
        <taxon>Mycolicibacterium</taxon>
    </lineage>
</organism>
<evidence type="ECO:0000313" key="4">
    <source>
        <dbReference type="Proteomes" id="UP000708347"/>
    </source>
</evidence>
<proteinExistence type="predicted"/>
<feature type="chain" id="PRO_5046954751" evidence="1">
    <location>
        <begin position="28"/>
        <end position="144"/>
    </location>
</feature>
<keyword evidence="1" id="KW-0732">Signal</keyword>
<keyword evidence="4" id="KW-1185">Reference proteome</keyword>
<accession>A0ABX2JLR4</accession>
<protein>
    <submittedName>
        <fullName evidence="3">DUF4189 domain-containing protein</fullName>
    </submittedName>
</protein>
<sequence length="144" mass="13988">MALTRMASTIVTLGVAVATLSVGSAWAGGPDGAVESSDNISQAVGSGVLNGALTGFSATGPTNEAASAAVVAACQQAGAQECTRDEVTNDNLCVVSVGADDESGIVSGGAGPTVEAARDDAFRHSQDANAPLDPGARILVSACP</sequence>
<feature type="signal peptide" evidence="1">
    <location>
        <begin position="1"/>
        <end position="27"/>
    </location>
</feature>
<comment type="caution">
    <text evidence="3">The sequence shown here is derived from an EMBL/GenBank/DDBJ whole genome shotgun (WGS) entry which is preliminary data.</text>
</comment>
<reference evidence="3 4" key="1">
    <citation type="submission" date="2019-05" db="EMBL/GenBank/DDBJ databases">
        <title>Mycolicibacterium sphagni ENV482 genome assembly.</title>
        <authorList>
            <person name="Chen W."/>
            <person name="Faulkner N.W."/>
            <person name="Hyman M.R."/>
        </authorList>
    </citation>
    <scope>NUCLEOTIDE SEQUENCE [LARGE SCALE GENOMIC DNA]</scope>
    <source>
        <strain evidence="3 4">ENV482</strain>
    </source>
</reference>
<name>A0ABX2JLR4_9MYCO</name>
<dbReference type="EMBL" id="VBSB01000003">
    <property type="protein sequence ID" value="NTY58628.1"/>
    <property type="molecule type" value="Genomic_DNA"/>
</dbReference>
<gene>
    <name evidence="3" type="ORF">FEG63_03550</name>
</gene>
<dbReference type="Pfam" id="PF13827">
    <property type="entry name" value="DUF4189"/>
    <property type="match status" value="1"/>
</dbReference>
<evidence type="ECO:0000259" key="2">
    <source>
        <dbReference type="Pfam" id="PF13827"/>
    </source>
</evidence>